<dbReference type="InterPro" id="IPR003856">
    <property type="entry name" value="LPS_length_determ_N"/>
</dbReference>
<evidence type="ECO:0000259" key="7">
    <source>
        <dbReference type="Pfam" id="PF02706"/>
    </source>
</evidence>
<evidence type="ECO:0000256" key="3">
    <source>
        <dbReference type="ARBA" id="ARBA00022692"/>
    </source>
</evidence>
<evidence type="ECO:0000256" key="6">
    <source>
        <dbReference type="SAM" id="Phobius"/>
    </source>
</evidence>
<dbReference type="PANTHER" id="PTHR32309:SF13">
    <property type="entry name" value="FERRIC ENTEROBACTIN TRANSPORT PROTEIN FEPE"/>
    <property type="match status" value="1"/>
</dbReference>
<name>A0A382F723_9ZZZZ</name>
<dbReference type="AlphaFoldDB" id="A0A382F723"/>
<feature type="transmembrane region" description="Helical" evidence="6">
    <location>
        <begin position="67"/>
        <end position="86"/>
    </location>
</feature>
<dbReference type="GO" id="GO:0005886">
    <property type="term" value="C:plasma membrane"/>
    <property type="evidence" value="ECO:0007669"/>
    <property type="project" value="UniProtKB-SubCell"/>
</dbReference>
<dbReference type="EMBL" id="UINC01048008">
    <property type="protein sequence ID" value="SVB58003.1"/>
    <property type="molecule type" value="Genomic_DNA"/>
</dbReference>
<evidence type="ECO:0000256" key="4">
    <source>
        <dbReference type="ARBA" id="ARBA00022989"/>
    </source>
</evidence>
<dbReference type="GO" id="GO:0004713">
    <property type="term" value="F:protein tyrosine kinase activity"/>
    <property type="evidence" value="ECO:0007669"/>
    <property type="project" value="TreeGrafter"/>
</dbReference>
<reference evidence="8" key="1">
    <citation type="submission" date="2018-05" db="EMBL/GenBank/DDBJ databases">
        <authorList>
            <person name="Lanie J.A."/>
            <person name="Ng W.-L."/>
            <person name="Kazmierczak K.M."/>
            <person name="Andrzejewski T.M."/>
            <person name="Davidsen T.M."/>
            <person name="Wayne K.J."/>
            <person name="Tettelin H."/>
            <person name="Glass J.I."/>
            <person name="Rusch D."/>
            <person name="Podicherti R."/>
            <person name="Tsui H.-C.T."/>
            <person name="Winkler M.E."/>
        </authorList>
    </citation>
    <scope>NUCLEOTIDE SEQUENCE</scope>
</reference>
<feature type="non-terminal residue" evidence="8">
    <location>
        <position position="221"/>
    </location>
</feature>
<protein>
    <recommendedName>
        <fullName evidence="7">Polysaccharide chain length determinant N-terminal domain-containing protein</fullName>
    </recommendedName>
</protein>
<organism evidence="8">
    <name type="scientific">marine metagenome</name>
    <dbReference type="NCBI Taxonomy" id="408172"/>
    <lineage>
        <taxon>unclassified sequences</taxon>
        <taxon>metagenomes</taxon>
        <taxon>ecological metagenomes</taxon>
    </lineage>
</organism>
<feature type="domain" description="Polysaccharide chain length determinant N-terminal" evidence="7">
    <location>
        <begin position="14"/>
        <end position="114"/>
    </location>
</feature>
<dbReference type="InterPro" id="IPR050445">
    <property type="entry name" value="Bact_polysacc_biosynth/exp"/>
</dbReference>
<evidence type="ECO:0000256" key="5">
    <source>
        <dbReference type="ARBA" id="ARBA00023136"/>
    </source>
</evidence>
<keyword evidence="4 6" id="KW-1133">Transmembrane helix</keyword>
<feature type="transmembrane region" description="Helical" evidence="6">
    <location>
        <begin position="28"/>
        <end position="47"/>
    </location>
</feature>
<keyword evidence="3 6" id="KW-0812">Transmembrane</keyword>
<evidence type="ECO:0000313" key="8">
    <source>
        <dbReference type="EMBL" id="SVB58003.1"/>
    </source>
</evidence>
<evidence type="ECO:0000256" key="2">
    <source>
        <dbReference type="ARBA" id="ARBA00022475"/>
    </source>
</evidence>
<evidence type="ECO:0000256" key="1">
    <source>
        <dbReference type="ARBA" id="ARBA00004651"/>
    </source>
</evidence>
<proteinExistence type="predicted"/>
<dbReference type="Pfam" id="PF02706">
    <property type="entry name" value="Wzz"/>
    <property type="match status" value="1"/>
</dbReference>
<sequence>MNLELEQIYQSDGNIDIIKLIKIVWSKWLFILVFSCFFSIGSILYALSLDPVYKSEALLAPDTDQSAGMSSLVSSFGGLAGIVSGGNTQGTTDNARLALPVFKSRDFLYQFIEKRNLLIPLLAAESWDVENGTFTINPQRYNEQTNQWIDENGNVTSEVSAYDAYSKILSALTVTEDRFTRLVKVEMLHPTPQKAKEWLEWVIEDLNEYFREADRKEAEEA</sequence>
<gene>
    <name evidence="8" type="ORF">METZ01_LOCUS210857</name>
</gene>
<dbReference type="PANTHER" id="PTHR32309">
    <property type="entry name" value="TYROSINE-PROTEIN KINASE"/>
    <property type="match status" value="1"/>
</dbReference>
<accession>A0A382F723</accession>
<comment type="subcellular location">
    <subcellularLocation>
        <location evidence="1">Cell membrane</location>
        <topology evidence="1">Multi-pass membrane protein</topology>
    </subcellularLocation>
</comment>
<keyword evidence="5 6" id="KW-0472">Membrane</keyword>
<keyword evidence="2" id="KW-1003">Cell membrane</keyword>